<evidence type="ECO:0000313" key="3">
    <source>
        <dbReference type="Proteomes" id="UP001161017"/>
    </source>
</evidence>
<evidence type="ECO:0000256" key="1">
    <source>
        <dbReference type="SAM" id="MobiDB-lite"/>
    </source>
</evidence>
<protein>
    <submittedName>
        <fullName evidence="2">Uncharacterized protein</fullName>
    </submittedName>
</protein>
<feature type="region of interest" description="Disordered" evidence="1">
    <location>
        <begin position="190"/>
        <end position="210"/>
    </location>
</feature>
<reference evidence="2" key="1">
    <citation type="journal article" date="2023" name="Genome Biol. Evol.">
        <title>First Whole Genome Sequence and Flow Cytometry Genome Size Data for the Lichen-Forming Fungus Ramalina farinacea (Ascomycota).</title>
        <authorList>
            <person name="Llewellyn T."/>
            <person name="Mian S."/>
            <person name="Hill R."/>
            <person name="Leitch I.J."/>
            <person name="Gaya E."/>
        </authorList>
    </citation>
    <scope>NUCLEOTIDE SEQUENCE</scope>
    <source>
        <strain evidence="2">LIQ254RAFAR</strain>
    </source>
</reference>
<feature type="compositionally biased region" description="Polar residues" evidence="1">
    <location>
        <begin position="269"/>
        <end position="282"/>
    </location>
</feature>
<gene>
    <name evidence="2" type="ORF">OHK93_005557</name>
</gene>
<feature type="compositionally biased region" description="Basic and acidic residues" evidence="1">
    <location>
        <begin position="259"/>
        <end position="268"/>
    </location>
</feature>
<keyword evidence="3" id="KW-1185">Reference proteome</keyword>
<name>A0AA43TTM0_9LECA</name>
<organism evidence="2 3">
    <name type="scientific">Ramalina farinacea</name>
    <dbReference type="NCBI Taxonomy" id="258253"/>
    <lineage>
        <taxon>Eukaryota</taxon>
        <taxon>Fungi</taxon>
        <taxon>Dikarya</taxon>
        <taxon>Ascomycota</taxon>
        <taxon>Pezizomycotina</taxon>
        <taxon>Lecanoromycetes</taxon>
        <taxon>OSLEUM clade</taxon>
        <taxon>Lecanoromycetidae</taxon>
        <taxon>Lecanorales</taxon>
        <taxon>Lecanorineae</taxon>
        <taxon>Ramalinaceae</taxon>
        <taxon>Ramalina</taxon>
    </lineage>
</organism>
<dbReference type="AlphaFoldDB" id="A0AA43TTM0"/>
<sequence length="366" mass="40798">MPDTWEHIRDVLHNEALIFRDQASSEQILESIKTRYESARSAVTAYFKSDSEPGDKKDWVVFRAENLDVFDLARGQKYWPCYQKSIVSAIRGASVQEFLAMHAGSAKPKETEGNDGNIEGPFFMVDDPRHVTSSPIKLTGGQAAEQTLTGVYDPTISQPEHQFLPERGKCAEGSALSPFGTGNEEDIRFQRQSPSMTSREGSPQASIQNFTDTPFEEDRDVADILKSSLDYLATGAAARGSSVKVLINHEVPPQWRAERVRPSEDRRGQTYNKATTGRHSGQCRTRRNMAESITIAEDAPGISPKIKRLVESYPLSHGSDIPKENLASQERLETSNSPSSRAIRDGRMNARNGYRSSNFGDVNRHY</sequence>
<dbReference type="EMBL" id="JAPUFD010000003">
    <property type="protein sequence ID" value="MDI1486330.1"/>
    <property type="molecule type" value="Genomic_DNA"/>
</dbReference>
<feature type="region of interest" description="Disordered" evidence="1">
    <location>
        <begin position="259"/>
        <end position="282"/>
    </location>
</feature>
<comment type="caution">
    <text evidence="2">The sequence shown here is derived from an EMBL/GenBank/DDBJ whole genome shotgun (WGS) entry which is preliminary data.</text>
</comment>
<evidence type="ECO:0000313" key="2">
    <source>
        <dbReference type="EMBL" id="MDI1486330.1"/>
    </source>
</evidence>
<dbReference type="Proteomes" id="UP001161017">
    <property type="component" value="Unassembled WGS sequence"/>
</dbReference>
<feature type="region of interest" description="Disordered" evidence="1">
    <location>
        <begin position="317"/>
        <end position="366"/>
    </location>
</feature>
<proteinExistence type="predicted"/>
<accession>A0AA43TTM0</accession>